<accession>A0ABP0WLY9</accession>
<gene>
    <name evidence="2" type="ORF">CSSPJE1EN1_LOCUS13370</name>
</gene>
<organism evidence="2 3">
    <name type="scientific">Sphagnum jensenii</name>
    <dbReference type="NCBI Taxonomy" id="128206"/>
    <lineage>
        <taxon>Eukaryota</taxon>
        <taxon>Viridiplantae</taxon>
        <taxon>Streptophyta</taxon>
        <taxon>Embryophyta</taxon>
        <taxon>Bryophyta</taxon>
        <taxon>Sphagnophytina</taxon>
        <taxon>Sphagnopsida</taxon>
        <taxon>Sphagnales</taxon>
        <taxon>Sphagnaceae</taxon>
        <taxon>Sphagnum</taxon>
    </lineage>
</organism>
<feature type="compositionally biased region" description="Acidic residues" evidence="1">
    <location>
        <begin position="625"/>
        <end position="644"/>
    </location>
</feature>
<feature type="compositionally biased region" description="Acidic residues" evidence="1">
    <location>
        <begin position="447"/>
        <end position="466"/>
    </location>
</feature>
<feature type="compositionally biased region" description="Basic and acidic residues" evidence="1">
    <location>
        <begin position="437"/>
        <end position="446"/>
    </location>
</feature>
<feature type="region of interest" description="Disordered" evidence="1">
    <location>
        <begin position="225"/>
        <end position="250"/>
    </location>
</feature>
<evidence type="ECO:0000313" key="3">
    <source>
        <dbReference type="Proteomes" id="UP001497444"/>
    </source>
</evidence>
<dbReference type="EMBL" id="OZ020097">
    <property type="protein sequence ID" value="CAK9267892.1"/>
    <property type="molecule type" value="Genomic_DNA"/>
</dbReference>
<feature type="region of interest" description="Disordered" evidence="1">
    <location>
        <begin position="624"/>
        <end position="667"/>
    </location>
</feature>
<feature type="region of interest" description="Disordered" evidence="1">
    <location>
        <begin position="431"/>
        <end position="479"/>
    </location>
</feature>
<feature type="region of interest" description="Disordered" evidence="1">
    <location>
        <begin position="33"/>
        <end position="66"/>
    </location>
</feature>
<evidence type="ECO:0000256" key="1">
    <source>
        <dbReference type="SAM" id="MobiDB-lite"/>
    </source>
</evidence>
<name>A0ABP0WLY9_9BRYO</name>
<proteinExistence type="predicted"/>
<reference evidence="2 3" key="1">
    <citation type="submission" date="2024-02" db="EMBL/GenBank/DDBJ databases">
        <authorList>
            <consortium name="ELIXIR-Norway"/>
            <consortium name="Elixir Norway"/>
        </authorList>
    </citation>
    <scope>NUCLEOTIDE SEQUENCE [LARGE SCALE GENOMIC DNA]</scope>
</reference>
<dbReference type="Proteomes" id="UP001497444">
    <property type="component" value="Chromosome 2"/>
</dbReference>
<feature type="region of interest" description="Disordered" evidence="1">
    <location>
        <begin position="523"/>
        <end position="584"/>
    </location>
</feature>
<feature type="compositionally biased region" description="Low complexity" evidence="1">
    <location>
        <begin position="49"/>
        <end position="66"/>
    </location>
</feature>
<evidence type="ECO:0000313" key="2">
    <source>
        <dbReference type="EMBL" id="CAK9267892.1"/>
    </source>
</evidence>
<sequence>MGLCASRALGELTELEEEEEVGHDEDCRSCLQIDHQSGAGDGGGVQMTSRSSSSSSSRRSNNSGNSSSLVKAALSFDSSRSSAEVGDMGKLGALFCKRRPFVGSPDILSAHLTNLLSSLVRSSSSVMDQPQQELQLLANAAEISFSSYLSKSFIRPQAAAAAAAGFQQEHASAAGTRDAAALDAIAKSYAESAAKAAARDTLLFLKENDTLQGYALTSCCVPEELDDSKGLDPEEAEEEEKEKATSETTHQTVDLFRPGGLQYQQTEKELAVGDVVAAQRSLFEFCFPATSTSSRWASVVNAARQSACLAATFRPLQQQQQAGSSVQGDVVLEQKLEGKQQQKKKKKLQDLVPPLQDAAAYSSKLDQNLLGAADAAGAKVMCRSDDEDSRDHQRGCLVSCPTSCCSCLQIGSMPSPGKKCSENQCNSSSSMCDSPSLEDHHHHQEGELEEEEEDDSAQDDPADLADQDSFFSFPSSPSSKLFEEMGSGHIIEQMKFTKLMQEIACQRKIVEEFHAGILQNFQDKPRSSSCEPAAETPPPPFSSRPSGNGFQGSECAASQQLLTHEEDSRVAPQQQQQQPGFDNNKNLNLFAIQHQQDCSTNTCHAVGAPALSTNRFVGLELLANTEEDDEDEDDDDDEDEDDDSSDTHAREYGEHDGDDNDSSCESFNIDEDHAQGMRIMSLMGILRNLVHGGKAVQKVSSTPKSLKKDAAPNMNKSKTLEQQLEDSTATTMTTTLSSTVKGLVILKRGLLCRNHLAVKSNNIAHKSISP</sequence>
<feature type="compositionally biased region" description="Basic and acidic residues" evidence="1">
    <location>
        <begin position="645"/>
        <end position="655"/>
    </location>
</feature>
<feature type="compositionally biased region" description="Low complexity" evidence="1">
    <location>
        <begin position="467"/>
        <end position="479"/>
    </location>
</feature>
<protein>
    <submittedName>
        <fullName evidence="2">Uncharacterized protein</fullName>
    </submittedName>
</protein>
<keyword evidence="3" id="KW-1185">Reference proteome</keyword>